<comment type="caution">
    <text evidence="4">The sequence shown here is derived from an EMBL/GenBank/DDBJ whole genome shotgun (WGS) entry which is preliminary data.</text>
</comment>
<dbReference type="HAMAP" id="MF_00674">
    <property type="entry name" value="UPF0251"/>
    <property type="match status" value="1"/>
</dbReference>
<comment type="similarity">
    <text evidence="1 2">Belongs to the UPF0251 family.</text>
</comment>
<keyword evidence="5" id="KW-1185">Reference proteome</keyword>
<reference evidence="5" key="1">
    <citation type="journal article" date="2020" name="Microbiol. Resour. Announc.">
        <title>Draft Genome Sequences of Thiorhodococcus mannitoliphagus and Thiorhodococcus minor, Purple Sulfur Photosynthetic Bacteria in the Gammaproteobacterial Family Chromatiaceae.</title>
        <authorList>
            <person name="Aviles F.A."/>
            <person name="Meyer T.E."/>
            <person name="Kyndt J.A."/>
        </authorList>
    </citation>
    <scope>NUCLEOTIDE SEQUENCE [LARGE SCALE GENOMIC DNA]</scope>
    <source>
        <strain evidence="5">DSM 18266</strain>
    </source>
</reference>
<gene>
    <name evidence="4" type="ORF">G3480_08055</name>
</gene>
<protein>
    <recommendedName>
        <fullName evidence="2">UPF0251 protein G3480_08055</fullName>
    </recommendedName>
</protein>
<dbReference type="SUPFAM" id="SSF88659">
    <property type="entry name" value="Sigma3 and sigma4 domains of RNA polymerase sigma factors"/>
    <property type="match status" value="1"/>
</dbReference>
<evidence type="ECO:0000256" key="1">
    <source>
        <dbReference type="ARBA" id="ARBA00009350"/>
    </source>
</evidence>
<evidence type="ECO:0000313" key="4">
    <source>
        <dbReference type="EMBL" id="NEX20267.1"/>
    </source>
</evidence>
<dbReference type="Gene3D" id="1.10.10.10">
    <property type="entry name" value="Winged helix-like DNA-binding domain superfamily/Winged helix DNA-binding domain"/>
    <property type="match status" value="1"/>
</dbReference>
<reference evidence="4 5" key="2">
    <citation type="submission" date="2020-02" db="EMBL/GenBank/DDBJ databases">
        <title>Genome sequences of Thiorhodococcus mannitoliphagus and Thiorhodococcus minor, purple sulfur photosynthetic bacteria in the gammaproteobacterial family, Chromatiaceae.</title>
        <authorList>
            <person name="Aviles F.A."/>
            <person name="Meyer T.E."/>
            <person name="Kyndt J.A."/>
        </authorList>
    </citation>
    <scope>NUCLEOTIDE SEQUENCE [LARGE SCALE GENOMIC DNA]</scope>
    <source>
        <strain evidence="4 5">DSM 18266</strain>
    </source>
</reference>
<dbReference type="InterPro" id="IPR013324">
    <property type="entry name" value="RNA_pol_sigma_r3/r4-like"/>
</dbReference>
<dbReference type="AlphaFoldDB" id="A0A6P1DPR7"/>
<dbReference type="Proteomes" id="UP000471640">
    <property type="component" value="Unassembled WGS sequence"/>
</dbReference>
<dbReference type="EMBL" id="JAAIJR010000024">
    <property type="protein sequence ID" value="NEX20267.1"/>
    <property type="molecule type" value="Genomic_DNA"/>
</dbReference>
<name>A0A6P1DPR7_9GAMM</name>
<sequence>MPGRRRRARCIDFAPTHLCFKPCGRPGRDRERISLRADEFEAVRLADLEGLYQEAAARRMGISRTTLSRTLAEARRKIAEALVEGKRLVVELDQKRSSADAEVDGDYADNRPSLAAEATKQHRGRKHEEDCLDGE</sequence>
<evidence type="ECO:0000256" key="2">
    <source>
        <dbReference type="HAMAP-Rule" id="MF_00674"/>
    </source>
</evidence>
<dbReference type="Pfam" id="PF02001">
    <property type="entry name" value="DUF134"/>
    <property type="match status" value="1"/>
</dbReference>
<evidence type="ECO:0000313" key="5">
    <source>
        <dbReference type="Proteomes" id="UP000471640"/>
    </source>
</evidence>
<feature type="region of interest" description="Disordered" evidence="3">
    <location>
        <begin position="94"/>
        <end position="135"/>
    </location>
</feature>
<proteinExistence type="inferred from homology"/>
<dbReference type="InterPro" id="IPR002852">
    <property type="entry name" value="UPF0251"/>
</dbReference>
<dbReference type="RefSeq" id="WP_164653368.1">
    <property type="nucleotide sequence ID" value="NZ_JAAIJR010000024.1"/>
</dbReference>
<organism evidence="4 5">
    <name type="scientific">Thiorhodococcus mannitoliphagus</name>
    <dbReference type="NCBI Taxonomy" id="329406"/>
    <lineage>
        <taxon>Bacteria</taxon>
        <taxon>Pseudomonadati</taxon>
        <taxon>Pseudomonadota</taxon>
        <taxon>Gammaproteobacteria</taxon>
        <taxon>Chromatiales</taxon>
        <taxon>Chromatiaceae</taxon>
        <taxon>Thiorhodococcus</taxon>
    </lineage>
</organism>
<dbReference type="InterPro" id="IPR036388">
    <property type="entry name" value="WH-like_DNA-bd_sf"/>
</dbReference>
<accession>A0A6P1DPR7</accession>
<dbReference type="PANTHER" id="PTHR37478:SF2">
    <property type="entry name" value="UPF0251 PROTEIN TK0562"/>
    <property type="match status" value="1"/>
</dbReference>
<evidence type="ECO:0000256" key="3">
    <source>
        <dbReference type="SAM" id="MobiDB-lite"/>
    </source>
</evidence>
<dbReference type="PANTHER" id="PTHR37478">
    <property type="match status" value="1"/>
</dbReference>